<dbReference type="SUPFAM" id="SSF48498">
    <property type="entry name" value="Tetracyclin repressor-like, C-terminal domain"/>
    <property type="match status" value="1"/>
</dbReference>
<keyword evidence="5" id="KW-1185">Reference proteome</keyword>
<evidence type="ECO:0000256" key="2">
    <source>
        <dbReference type="PROSITE-ProRule" id="PRU00335"/>
    </source>
</evidence>
<reference evidence="4 5" key="1">
    <citation type="submission" date="2016-12" db="EMBL/GenBank/DDBJ databases">
        <authorList>
            <person name="Song W.-J."/>
            <person name="Kurnit D.M."/>
        </authorList>
    </citation>
    <scope>NUCLEOTIDE SEQUENCE [LARGE SCALE GENOMIC DNA]</scope>
    <source>
        <strain evidence="4 5">DSM 30827</strain>
    </source>
</reference>
<dbReference type="PANTHER" id="PTHR30328">
    <property type="entry name" value="TRANSCRIPTIONAL REPRESSOR"/>
    <property type="match status" value="1"/>
</dbReference>
<dbReference type="OrthoDB" id="4726108at2"/>
<dbReference type="Proteomes" id="UP000217209">
    <property type="component" value="Chromosome"/>
</dbReference>
<name>A0A1Q2HYG7_9CORY</name>
<dbReference type="InterPro" id="IPR001647">
    <property type="entry name" value="HTH_TetR"/>
</dbReference>
<evidence type="ECO:0000256" key="1">
    <source>
        <dbReference type="ARBA" id="ARBA00023125"/>
    </source>
</evidence>
<gene>
    <name evidence="4" type="primary">nicS</name>
    <name evidence="4" type="ORF">CGLAU_09780</name>
</gene>
<protein>
    <submittedName>
        <fullName evidence="4">HTH-type transcriptional repressor NicS</fullName>
    </submittedName>
</protein>
<organism evidence="4 5">
    <name type="scientific">Corynebacterium glaucum</name>
    <dbReference type="NCBI Taxonomy" id="187491"/>
    <lineage>
        <taxon>Bacteria</taxon>
        <taxon>Bacillati</taxon>
        <taxon>Actinomycetota</taxon>
        <taxon>Actinomycetes</taxon>
        <taxon>Mycobacteriales</taxon>
        <taxon>Corynebacteriaceae</taxon>
        <taxon>Corynebacterium</taxon>
    </lineage>
</organism>
<dbReference type="InterPro" id="IPR036271">
    <property type="entry name" value="Tet_transcr_reg_TetR-rel_C_sf"/>
</dbReference>
<dbReference type="PRINTS" id="PR00455">
    <property type="entry name" value="HTHTETR"/>
</dbReference>
<dbReference type="SUPFAM" id="SSF46689">
    <property type="entry name" value="Homeodomain-like"/>
    <property type="match status" value="1"/>
</dbReference>
<proteinExistence type="predicted"/>
<keyword evidence="1 2" id="KW-0238">DNA-binding</keyword>
<sequence>MRKIFIFLLRTPHAPVHWGTIVGGTKGKEFRVTHSPADAAHLPTSESANGELELAVDAAIVRFARDGFEQTKLETIAAESGMSKRMIHYHFGDKKGLYERAVKRAVARIAPPHEVLDRSYAVPVEGMRRFVDSIFHVFLESPDCIRLILRENLDPILDVEELTTGDRSNDITLHVERLLLLGQDAGAFRPGICAEDVLALVVGLCDLRITHASTSYAMSRIDFASQRNTEGMRRMVIDAVLAFLTSNIPHSGYDSYLASNPERDTANSAAAKTYEVTRSEIY</sequence>
<dbReference type="InterPro" id="IPR050109">
    <property type="entry name" value="HTH-type_TetR-like_transc_reg"/>
</dbReference>
<dbReference type="GO" id="GO:0006355">
    <property type="term" value="P:regulation of DNA-templated transcription"/>
    <property type="evidence" value="ECO:0007669"/>
    <property type="project" value="UniProtKB-ARBA"/>
</dbReference>
<dbReference type="InterPro" id="IPR009057">
    <property type="entry name" value="Homeodomain-like_sf"/>
</dbReference>
<evidence type="ECO:0000313" key="5">
    <source>
        <dbReference type="Proteomes" id="UP000217209"/>
    </source>
</evidence>
<feature type="domain" description="HTH tetR-type" evidence="3">
    <location>
        <begin position="49"/>
        <end position="109"/>
    </location>
</feature>
<accession>A0A1Q2HYG7</accession>
<dbReference type="Pfam" id="PF17938">
    <property type="entry name" value="TetR_C_29"/>
    <property type="match status" value="1"/>
</dbReference>
<dbReference type="Gene3D" id="1.10.357.10">
    <property type="entry name" value="Tetracycline Repressor, domain 2"/>
    <property type="match status" value="1"/>
</dbReference>
<dbReference type="PANTHER" id="PTHR30328:SF54">
    <property type="entry name" value="HTH-TYPE TRANSCRIPTIONAL REPRESSOR SCO4008"/>
    <property type="match status" value="1"/>
</dbReference>
<dbReference type="AlphaFoldDB" id="A0A1Q2HYG7"/>
<evidence type="ECO:0000313" key="4">
    <source>
        <dbReference type="EMBL" id="AQQ15907.1"/>
    </source>
</evidence>
<dbReference type="GO" id="GO:0003677">
    <property type="term" value="F:DNA binding"/>
    <property type="evidence" value="ECO:0007669"/>
    <property type="project" value="UniProtKB-UniRule"/>
</dbReference>
<feature type="DNA-binding region" description="H-T-H motif" evidence="2">
    <location>
        <begin position="72"/>
        <end position="91"/>
    </location>
</feature>
<dbReference type="InterPro" id="IPR041474">
    <property type="entry name" value="NicS_C"/>
</dbReference>
<dbReference type="KEGG" id="cgv:CGLAU_09780"/>
<evidence type="ECO:0000259" key="3">
    <source>
        <dbReference type="PROSITE" id="PS50977"/>
    </source>
</evidence>
<dbReference type="EMBL" id="CP019688">
    <property type="protein sequence ID" value="AQQ15907.1"/>
    <property type="molecule type" value="Genomic_DNA"/>
</dbReference>
<dbReference type="Pfam" id="PF00440">
    <property type="entry name" value="TetR_N"/>
    <property type="match status" value="1"/>
</dbReference>
<dbReference type="PROSITE" id="PS50977">
    <property type="entry name" value="HTH_TETR_2"/>
    <property type="match status" value="1"/>
</dbReference>